<proteinExistence type="predicted"/>
<reference evidence="12 13" key="1">
    <citation type="submission" date="2024-11" db="EMBL/GenBank/DDBJ databases">
        <title>Chromosome-level genome assembly of the freshwater bivalve Anodonta woodiana.</title>
        <authorList>
            <person name="Chen X."/>
        </authorList>
    </citation>
    <scope>NUCLEOTIDE SEQUENCE [LARGE SCALE GENOMIC DNA]</scope>
    <source>
        <strain evidence="12">MN2024</strain>
        <tissue evidence="12">Gills</tissue>
    </source>
</reference>
<evidence type="ECO:0000313" key="13">
    <source>
        <dbReference type="Proteomes" id="UP001634394"/>
    </source>
</evidence>
<dbReference type="Gene3D" id="3.30.160.60">
    <property type="entry name" value="Classic Zinc Finger"/>
    <property type="match status" value="8"/>
</dbReference>
<gene>
    <name evidence="12" type="ORF">ACJMK2_024335</name>
</gene>
<feature type="compositionally biased region" description="Polar residues" evidence="10">
    <location>
        <begin position="1494"/>
        <end position="1513"/>
    </location>
</feature>
<dbReference type="SMART" id="SM00355">
    <property type="entry name" value="ZnF_C2H2"/>
    <property type="match status" value="16"/>
</dbReference>
<dbReference type="FunFam" id="3.30.160.60:FF:000621">
    <property type="entry name" value="FLT3-interacting zinc finger 1"/>
    <property type="match status" value="1"/>
</dbReference>
<feature type="domain" description="C2H2-type" evidence="11">
    <location>
        <begin position="1380"/>
        <end position="1399"/>
    </location>
</feature>
<feature type="domain" description="C2H2-type" evidence="11">
    <location>
        <begin position="1295"/>
        <end position="1322"/>
    </location>
</feature>
<dbReference type="InterPro" id="IPR036236">
    <property type="entry name" value="Znf_C2H2_sf"/>
</dbReference>
<dbReference type="Proteomes" id="UP001634394">
    <property type="component" value="Unassembled WGS sequence"/>
</dbReference>
<feature type="compositionally biased region" description="Acidic residues" evidence="10">
    <location>
        <begin position="535"/>
        <end position="547"/>
    </location>
</feature>
<evidence type="ECO:0000256" key="6">
    <source>
        <dbReference type="ARBA" id="ARBA00023015"/>
    </source>
</evidence>
<keyword evidence="4 9" id="KW-0863">Zinc-finger</keyword>
<dbReference type="GO" id="GO:0008270">
    <property type="term" value="F:zinc ion binding"/>
    <property type="evidence" value="ECO:0007669"/>
    <property type="project" value="UniProtKB-KW"/>
</dbReference>
<dbReference type="GO" id="GO:0005634">
    <property type="term" value="C:nucleus"/>
    <property type="evidence" value="ECO:0007669"/>
    <property type="project" value="UniProtKB-SubCell"/>
</dbReference>
<dbReference type="Pfam" id="PF00096">
    <property type="entry name" value="zf-C2H2"/>
    <property type="match status" value="4"/>
</dbReference>
<comment type="subcellular location">
    <subcellularLocation>
        <location evidence="1">Nucleus</location>
    </subcellularLocation>
</comment>
<evidence type="ECO:0000256" key="3">
    <source>
        <dbReference type="ARBA" id="ARBA00022737"/>
    </source>
</evidence>
<evidence type="ECO:0000256" key="4">
    <source>
        <dbReference type="ARBA" id="ARBA00022771"/>
    </source>
</evidence>
<feature type="domain" description="C2H2-type" evidence="11">
    <location>
        <begin position="1263"/>
        <end position="1290"/>
    </location>
</feature>
<feature type="region of interest" description="Disordered" evidence="10">
    <location>
        <begin position="1"/>
        <end position="49"/>
    </location>
</feature>
<keyword evidence="3" id="KW-0677">Repeat</keyword>
<feature type="domain" description="C2H2-type" evidence="11">
    <location>
        <begin position="1323"/>
        <end position="1351"/>
    </location>
</feature>
<sequence length="1602" mass="180248">MRGIVIGQSSNEEAMSKSPVKSDPLLEEKDVADDCDSDPADGFGDEDDQSFIGDDGITYEIIQCGTQRGFKKLVDSRGYTYNVKRTESAMQDTVRWTCSIRNKTRRCPATVQQIGDEFRHGRKGHNHPGSTTAVLTTKVKAKAKQEAKVNVLEDAESLVDRVIEGEIDSSLCEMSRPVHRNVVRAINRLREQMRWQEDVTIIPSGKSVELEKCQKDGCKCRLVHCPFCDTDHFKPSKPARTRDHLEATHFAHAVHYDDVMIVKCFRLCKVKKVGHYHCPMCDGELIKKQAFIRHLLSHVRHLGEDESLVSAPDSKFPAKINAYGFEIELCSKQCRSDHKMHFHCPICKTVCAERSKTVNHVWRCQESQGTIPINQGSQSPDMKQEETTPDEAYNCNKDVADPKSVPDIQWHASIIRNLHDLPVVRCQLTNCCNGKFHCVLCTKEKFKPTFQQHLSTHYQAHWRTHVLFGDYRIVVCYCPCELESKQTPKIRYHFHCPTCGRTRRRRSNFIDHINVCQGKKSFAQNETSIDKASEMDVDDSDGEDSLLDDGSALPDPVTDDTNNTAVDCAEGDKSDNKDDVHQNLNLPSSSFVAHSNESCYGDSLSAEIFESSTAVVSRKLLQLVSPDDVNSLLTIVTSSTGCTWIFYPGQTPMYILSGDLAALSRAKAMLAQLIKEKTSKDSTFHDKTAYDISQDSGFVSQSGTSVSPSCSIKNAFNSTNELVTSPLAPSQADCHQSLNQNTKSAALSPKTKTVISAVGDVPADDMEDLTPTPDVDKLQDTTQDEELNKEQMINNKKDQNHNSHNKQKRKEIANVDNFGESNMEGETPVKKIKTDNVSSEGGVKITSRYQTRGNKINTLALLSLNCKTKTSVRKKGEKKVEDEVVSKVTSAISHVKLPDKRPSKARVIVISPEDANKKSADKRLNIVKETGIAKDVSNSNKNTPVPIYTVVCKATRHSQTLDIDDSSENEDETILVQTAVSKTKVSNNFPKTVARKSSDDIVVVKSRSCIATVPSVTLERLKSGSIGLLGRTNKKTLILKASKCKSDDTEDKESSKNSDDFIHSVIESESSRKITVKHSEDLKLCTKCDYNGADFTDVTNHLRTFHEIETPLRCDVCERMFDRLKDLKFHLNRKHGPFEKGGDFRCEKCTKSFHNEATLKWHMSYFHGERTNEPKMAKYTCDLCGFKSKALETHYQHRIRVHNEELKCQECRKSFTRATYLLNHMNIVHSTTKSAACEYCGKQFTHQRYLKSHRQRHTGEKKHACLICGSKFLNLSALKSHQETHKTEEEKEYKFVCPHCGKRYLSKANFDDHLNKHTGDKPYSCEVCHRKFGFRTMLAKHKIFVHSTERPFKCSYCEKSFKFERLLRNHLVTHTGQSNFVCDICGRPFSTKSTLKNHQPKCKGVTLNNHLTHVVSLDPTKTFIIYSDVPNLKLDAIEVTDPSVISHQASVASDEQDNITFALSSSGVITDGVSISTFNSASEIDEARREKTEIQTGEVTQNQRSGIYTGSGSTTIENQMLDIQTNNKLNFQEPQMNQAEIYVCSECSASFESYKEAEVHVSTTHIAQQAIHPAQDLPQLEEGREGYTDWGDMDIVKEVDYP</sequence>
<feature type="region of interest" description="Disordered" evidence="10">
    <location>
        <begin position="1486"/>
        <end position="1513"/>
    </location>
</feature>
<dbReference type="EMBL" id="JBJQND010000019">
    <property type="protein sequence ID" value="KAL3832718.1"/>
    <property type="molecule type" value="Genomic_DNA"/>
</dbReference>
<keyword evidence="6" id="KW-0805">Transcription regulation</keyword>
<dbReference type="PROSITE" id="PS50157">
    <property type="entry name" value="ZINC_FINGER_C2H2_2"/>
    <property type="match status" value="10"/>
</dbReference>
<name>A0ABD3T802_SINWO</name>
<feature type="region of interest" description="Disordered" evidence="10">
    <location>
        <begin position="763"/>
        <end position="787"/>
    </location>
</feature>
<dbReference type="InterPro" id="IPR013087">
    <property type="entry name" value="Znf_C2H2_type"/>
</dbReference>
<accession>A0ABD3T802</accession>
<feature type="domain" description="C2H2-type" evidence="11">
    <location>
        <begin position="1144"/>
        <end position="1171"/>
    </location>
</feature>
<evidence type="ECO:0000256" key="10">
    <source>
        <dbReference type="SAM" id="MobiDB-lite"/>
    </source>
</evidence>
<feature type="domain" description="C2H2-type" evidence="11">
    <location>
        <begin position="1206"/>
        <end position="1234"/>
    </location>
</feature>
<evidence type="ECO:0000259" key="11">
    <source>
        <dbReference type="PROSITE" id="PS50157"/>
    </source>
</evidence>
<feature type="compositionally biased region" description="Acidic residues" evidence="10">
    <location>
        <begin position="30"/>
        <end position="49"/>
    </location>
</feature>
<feature type="region of interest" description="Disordered" evidence="10">
    <location>
        <begin position="530"/>
        <end position="564"/>
    </location>
</feature>
<keyword evidence="7" id="KW-0804">Transcription</keyword>
<evidence type="ECO:0000256" key="8">
    <source>
        <dbReference type="ARBA" id="ARBA00023242"/>
    </source>
</evidence>
<dbReference type="FunFam" id="3.30.160.60:FF:000446">
    <property type="entry name" value="Zinc finger protein"/>
    <property type="match status" value="1"/>
</dbReference>
<evidence type="ECO:0000256" key="5">
    <source>
        <dbReference type="ARBA" id="ARBA00022833"/>
    </source>
</evidence>
<organism evidence="12 13">
    <name type="scientific">Sinanodonta woodiana</name>
    <name type="common">Chinese pond mussel</name>
    <name type="synonym">Anodonta woodiana</name>
    <dbReference type="NCBI Taxonomy" id="1069815"/>
    <lineage>
        <taxon>Eukaryota</taxon>
        <taxon>Metazoa</taxon>
        <taxon>Spiralia</taxon>
        <taxon>Lophotrochozoa</taxon>
        <taxon>Mollusca</taxon>
        <taxon>Bivalvia</taxon>
        <taxon>Autobranchia</taxon>
        <taxon>Heteroconchia</taxon>
        <taxon>Palaeoheterodonta</taxon>
        <taxon>Unionida</taxon>
        <taxon>Unionoidea</taxon>
        <taxon>Unionidae</taxon>
        <taxon>Unioninae</taxon>
        <taxon>Sinanodonta</taxon>
    </lineage>
</organism>
<evidence type="ECO:0000256" key="2">
    <source>
        <dbReference type="ARBA" id="ARBA00022723"/>
    </source>
</evidence>
<keyword evidence="5" id="KW-0862">Zinc</keyword>
<dbReference type="InterPro" id="IPR050888">
    <property type="entry name" value="ZnF_C2H2-type_TF"/>
</dbReference>
<evidence type="ECO:0000313" key="12">
    <source>
        <dbReference type="EMBL" id="KAL3832718.1"/>
    </source>
</evidence>
<dbReference type="PROSITE" id="PS00028">
    <property type="entry name" value="ZINC_FINGER_C2H2_1"/>
    <property type="match status" value="9"/>
</dbReference>
<feature type="domain" description="C2H2-type" evidence="11">
    <location>
        <begin position="494"/>
        <end position="521"/>
    </location>
</feature>
<protein>
    <recommendedName>
        <fullName evidence="11">C2H2-type domain-containing protein</fullName>
    </recommendedName>
</protein>
<feature type="domain" description="C2H2-type" evidence="11">
    <location>
        <begin position="1235"/>
        <end position="1262"/>
    </location>
</feature>
<keyword evidence="2" id="KW-0479">Metal-binding</keyword>
<keyword evidence="13" id="KW-1185">Reference proteome</keyword>
<evidence type="ECO:0000256" key="7">
    <source>
        <dbReference type="ARBA" id="ARBA00023163"/>
    </source>
</evidence>
<feature type="domain" description="C2H2-type" evidence="11">
    <location>
        <begin position="1352"/>
        <end position="1379"/>
    </location>
</feature>
<dbReference type="PANTHER" id="PTHR24406">
    <property type="entry name" value="TRANSCRIPTIONAL REPRESSOR CTCFL-RELATED"/>
    <property type="match status" value="1"/>
</dbReference>
<comment type="caution">
    <text evidence="12">The sequence shown here is derived from an EMBL/GenBank/DDBJ whole genome shotgun (WGS) entry which is preliminary data.</text>
</comment>
<dbReference type="SUPFAM" id="SSF57667">
    <property type="entry name" value="beta-beta-alpha zinc fingers"/>
    <property type="match status" value="5"/>
</dbReference>
<evidence type="ECO:0000256" key="9">
    <source>
        <dbReference type="PROSITE-ProRule" id="PRU00042"/>
    </source>
</evidence>
<feature type="domain" description="C2H2-type" evidence="11">
    <location>
        <begin position="1542"/>
        <end position="1570"/>
    </location>
</feature>
<keyword evidence="8" id="KW-0539">Nucleus</keyword>
<evidence type="ECO:0000256" key="1">
    <source>
        <dbReference type="ARBA" id="ARBA00004123"/>
    </source>
</evidence>